<sequence length="123" mass="14028">MEENPLNVYGKPLLACRYEPLTGYFRDGFCKTIDTDTGTHVVCAQVTEEFLNFSANRGNDLITPRPQWDFPGLKSGDFWCLCVSRWLEAEKAGVAPKLKLEACHYKTLEYTSLELLEQYALPE</sequence>
<evidence type="ECO:0000313" key="1">
    <source>
        <dbReference type="EMBL" id="PHQ30141.1"/>
    </source>
</evidence>
<dbReference type="PANTHER" id="PTHR37466">
    <property type="entry name" value="SLR1628 PROTEIN"/>
    <property type="match status" value="1"/>
</dbReference>
<dbReference type="Proteomes" id="UP000229433">
    <property type="component" value="Unassembled WGS sequence"/>
</dbReference>
<protein>
    <recommendedName>
        <fullName evidence="3">DUF2237 domain-containing protein</fullName>
    </recommendedName>
</protein>
<comment type="caution">
    <text evidence="1">The sequence shown here is derived from an EMBL/GenBank/DDBJ whole genome shotgun (WGS) entry which is preliminary data.</text>
</comment>
<proteinExistence type="predicted"/>
<dbReference type="RefSeq" id="WP_099644976.1">
    <property type="nucleotide sequence ID" value="NZ_KZ319288.1"/>
</dbReference>
<dbReference type="InterPro" id="IPR018714">
    <property type="entry name" value="DUF2237"/>
</dbReference>
<dbReference type="OrthoDB" id="9792525at2"/>
<dbReference type="AlphaFoldDB" id="A0A2G1VTS5"/>
<dbReference type="Gene3D" id="3.30.56.110">
    <property type="entry name" value="Protein of unknown function DUF2237"/>
    <property type="match status" value="1"/>
</dbReference>
<reference evidence="1 2" key="1">
    <citation type="submission" date="2017-08" db="EMBL/GenBank/DDBJ databases">
        <title>The whole genome shortgun sequences of strain Leeuwenhoekiella nanhaiensis G18 from the South China Sea.</title>
        <authorList>
            <person name="Liu Q."/>
        </authorList>
    </citation>
    <scope>NUCLEOTIDE SEQUENCE [LARGE SCALE GENOMIC DNA]</scope>
    <source>
        <strain evidence="1 2">G18</strain>
    </source>
</reference>
<dbReference type="EMBL" id="NQXA01000002">
    <property type="protein sequence ID" value="PHQ30141.1"/>
    <property type="molecule type" value="Genomic_DNA"/>
</dbReference>
<gene>
    <name evidence="1" type="ORF">CJ305_04030</name>
</gene>
<dbReference type="Pfam" id="PF09996">
    <property type="entry name" value="DUF2237"/>
    <property type="match status" value="1"/>
</dbReference>
<organism evidence="1 2">
    <name type="scientific">Leeuwenhoekiella nanhaiensis</name>
    <dbReference type="NCBI Taxonomy" id="1655491"/>
    <lineage>
        <taxon>Bacteria</taxon>
        <taxon>Pseudomonadati</taxon>
        <taxon>Bacteroidota</taxon>
        <taxon>Flavobacteriia</taxon>
        <taxon>Flavobacteriales</taxon>
        <taxon>Flavobacteriaceae</taxon>
        <taxon>Leeuwenhoekiella</taxon>
    </lineage>
</organism>
<evidence type="ECO:0008006" key="3">
    <source>
        <dbReference type="Google" id="ProtNLM"/>
    </source>
</evidence>
<accession>A0A2G1VTS5</accession>
<keyword evidence="2" id="KW-1185">Reference proteome</keyword>
<name>A0A2G1VTS5_9FLAO</name>
<dbReference type="PANTHER" id="PTHR37466:SF1">
    <property type="entry name" value="SLR1628 PROTEIN"/>
    <property type="match status" value="1"/>
</dbReference>
<evidence type="ECO:0000313" key="2">
    <source>
        <dbReference type="Proteomes" id="UP000229433"/>
    </source>
</evidence>